<name>A0A3M7T4Y5_BRAPC</name>
<gene>
    <name evidence="1" type="ORF">BpHYR1_045458</name>
</gene>
<accession>A0A3M7T4Y5</accession>
<dbReference type="AlphaFoldDB" id="A0A3M7T4Y5"/>
<reference evidence="1 2" key="1">
    <citation type="journal article" date="2018" name="Sci. Rep.">
        <title>Genomic signatures of local adaptation to the degree of environmental predictability in rotifers.</title>
        <authorList>
            <person name="Franch-Gras L."/>
            <person name="Hahn C."/>
            <person name="Garcia-Roger E.M."/>
            <person name="Carmona M.J."/>
            <person name="Serra M."/>
            <person name="Gomez A."/>
        </authorList>
    </citation>
    <scope>NUCLEOTIDE SEQUENCE [LARGE SCALE GENOMIC DNA]</scope>
    <source>
        <strain evidence="1">HYR1</strain>
    </source>
</reference>
<dbReference type="EMBL" id="REGN01000304">
    <property type="protein sequence ID" value="RNA42880.1"/>
    <property type="molecule type" value="Genomic_DNA"/>
</dbReference>
<proteinExistence type="predicted"/>
<evidence type="ECO:0000313" key="2">
    <source>
        <dbReference type="Proteomes" id="UP000276133"/>
    </source>
</evidence>
<dbReference type="Proteomes" id="UP000276133">
    <property type="component" value="Unassembled WGS sequence"/>
</dbReference>
<sequence length="112" mass="12946">MTKLLNPKILVRLEDKDEEIDEDKDKVTDPDIINYLNELILNKILLDKVLGGNITIKPNMVQTEHTLLSDEFLKKLNGSPFLFKRRYAVASNIEIKNISFKLFSMIENQANL</sequence>
<protein>
    <submittedName>
        <fullName evidence="1">Uncharacterized protein</fullName>
    </submittedName>
</protein>
<evidence type="ECO:0000313" key="1">
    <source>
        <dbReference type="EMBL" id="RNA42880.1"/>
    </source>
</evidence>
<keyword evidence="2" id="KW-1185">Reference proteome</keyword>
<comment type="caution">
    <text evidence="1">The sequence shown here is derived from an EMBL/GenBank/DDBJ whole genome shotgun (WGS) entry which is preliminary data.</text>
</comment>
<organism evidence="1 2">
    <name type="scientific">Brachionus plicatilis</name>
    <name type="common">Marine rotifer</name>
    <name type="synonym">Brachionus muelleri</name>
    <dbReference type="NCBI Taxonomy" id="10195"/>
    <lineage>
        <taxon>Eukaryota</taxon>
        <taxon>Metazoa</taxon>
        <taxon>Spiralia</taxon>
        <taxon>Gnathifera</taxon>
        <taxon>Rotifera</taxon>
        <taxon>Eurotatoria</taxon>
        <taxon>Monogononta</taxon>
        <taxon>Pseudotrocha</taxon>
        <taxon>Ploima</taxon>
        <taxon>Brachionidae</taxon>
        <taxon>Brachionus</taxon>
    </lineage>
</organism>